<evidence type="ECO:0000313" key="2">
    <source>
        <dbReference type="Proteomes" id="UP001227192"/>
    </source>
</evidence>
<accession>A0AAI9T541</accession>
<name>A0AAI9T541_PENTH</name>
<reference evidence="1" key="1">
    <citation type="submission" date="2015-06" db="EMBL/GenBank/DDBJ databases">
        <authorList>
            <person name="Nguyen H."/>
        </authorList>
    </citation>
    <scope>NUCLEOTIDE SEQUENCE</scope>
    <source>
        <strain evidence="1">DAOM 180753</strain>
    </source>
</reference>
<comment type="caution">
    <text evidence="1">The sequence shown here is derived from an EMBL/GenBank/DDBJ whole genome shotgun (WGS) entry which is preliminary data.</text>
</comment>
<feature type="non-terminal residue" evidence="1">
    <location>
        <position position="24"/>
    </location>
</feature>
<gene>
    <name evidence="1" type="ORF">VN97_g12678</name>
</gene>
<dbReference type="EMBL" id="LACB01001059">
    <property type="protein sequence ID" value="KAJ9480842.1"/>
    <property type="molecule type" value="Genomic_DNA"/>
</dbReference>
<reference evidence="1" key="2">
    <citation type="journal article" date="2016" name="Fungal Biol.">
        <title>Ochratoxin A production by Penicillium thymicola.</title>
        <authorList>
            <person name="Nguyen H.D.T."/>
            <person name="McMullin D.R."/>
            <person name="Ponomareva E."/>
            <person name="Riley R."/>
            <person name="Pomraning K.R."/>
            <person name="Baker S.E."/>
            <person name="Seifert K.A."/>
        </authorList>
    </citation>
    <scope>NUCLEOTIDE SEQUENCE</scope>
    <source>
        <strain evidence="1">DAOM 180753</strain>
    </source>
</reference>
<keyword evidence="2" id="KW-1185">Reference proteome</keyword>
<dbReference type="Proteomes" id="UP001227192">
    <property type="component" value="Unassembled WGS sequence"/>
</dbReference>
<dbReference type="AlphaFoldDB" id="A0AAI9T541"/>
<organism evidence="1 2">
    <name type="scientific">Penicillium thymicola</name>
    <dbReference type="NCBI Taxonomy" id="293382"/>
    <lineage>
        <taxon>Eukaryota</taxon>
        <taxon>Fungi</taxon>
        <taxon>Dikarya</taxon>
        <taxon>Ascomycota</taxon>
        <taxon>Pezizomycotina</taxon>
        <taxon>Eurotiomycetes</taxon>
        <taxon>Eurotiomycetidae</taxon>
        <taxon>Eurotiales</taxon>
        <taxon>Aspergillaceae</taxon>
        <taxon>Penicillium</taxon>
    </lineage>
</organism>
<proteinExistence type="predicted"/>
<evidence type="ECO:0000313" key="1">
    <source>
        <dbReference type="EMBL" id="KAJ9480842.1"/>
    </source>
</evidence>
<protein>
    <submittedName>
        <fullName evidence="1">Uncharacterized protein</fullName>
    </submittedName>
</protein>
<sequence>MTLGQACPPEYQGAQCAFKDSMIH</sequence>